<dbReference type="InterPro" id="IPR045073">
    <property type="entry name" value="Omega/Tau-like"/>
</dbReference>
<comment type="caution">
    <text evidence="6">The sequence shown here is derived from an EMBL/GenBank/DDBJ whole genome shotgun (WGS) entry which is preliminary data.</text>
</comment>
<dbReference type="InterPro" id="IPR004045">
    <property type="entry name" value="Glutathione_S-Trfase_N"/>
</dbReference>
<name>A0A919CNA7_9PROT</name>
<dbReference type="PROSITE" id="PS50405">
    <property type="entry name" value="GST_CTER"/>
    <property type="match status" value="1"/>
</dbReference>
<evidence type="ECO:0000259" key="5">
    <source>
        <dbReference type="PROSITE" id="PS50405"/>
    </source>
</evidence>
<dbReference type="SUPFAM" id="SSF52833">
    <property type="entry name" value="Thioredoxin-like"/>
    <property type="match status" value="1"/>
</dbReference>
<evidence type="ECO:0000313" key="7">
    <source>
        <dbReference type="Proteomes" id="UP000630353"/>
    </source>
</evidence>
<dbReference type="SFLD" id="SFLDS00019">
    <property type="entry name" value="Glutathione_Transferase_(cytos"/>
    <property type="match status" value="1"/>
</dbReference>
<dbReference type="EC" id="2.5.1.18" evidence="1"/>
<dbReference type="PANTHER" id="PTHR43968:SF6">
    <property type="entry name" value="GLUTATHIONE S-TRANSFERASE OMEGA"/>
    <property type="match status" value="1"/>
</dbReference>
<dbReference type="InterPro" id="IPR040079">
    <property type="entry name" value="Glutathione_S-Trfase"/>
</dbReference>
<dbReference type="GO" id="GO:0004364">
    <property type="term" value="F:glutathione transferase activity"/>
    <property type="evidence" value="ECO:0007669"/>
    <property type="project" value="UniProtKB-EC"/>
</dbReference>
<dbReference type="InterPro" id="IPR010987">
    <property type="entry name" value="Glutathione-S-Trfase_C-like"/>
</dbReference>
<evidence type="ECO:0000259" key="4">
    <source>
        <dbReference type="PROSITE" id="PS50404"/>
    </source>
</evidence>
<dbReference type="GO" id="GO:0005737">
    <property type="term" value="C:cytoplasm"/>
    <property type="evidence" value="ECO:0007669"/>
    <property type="project" value="TreeGrafter"/>
</dbReference>
<dbReference type="RefSeq" id="WP_189987644.1">
    <property type="nucleotide sequence ID" value="NZ_BMZS01000002.1"/>
</dbReference>
<dbReference type="EMBL" id="BMZS01000002">
    <property type="protein sequence ID" value="GHD42693.1"/>
    <property type="molecule type" value="Genomic_DNA"/>
</dbReference>
<sequence>MPGPDTPYTLISHALCPYVQRAVITLAEKRVPFRRIDIDLADKPDWFRAISPLGRVPVLRIGDDTALFESAVIVEYLEEVTDRPMHPAAPLERARHRAWIEMASATLDAIAGFYAAPDAEAFETKRRALADRLARLEAGLEAQPYFSGEAFRLVDAAWAPVFRYLDTFETIGEFGLLDHCPRVAAYRSALAARPSVRDAVAPDYPQRLAGFLRRRGSHLSSLMPELQPVAGAA</sequence>
<dbReference type="CDD" id="cd00299">
    <property type="entry name" value="GST_C_family"/>
    <property type="match status" value="1"/>
</dbReference>
<evidence type="ECO:0000256" key="3">
    <source>
        <dbReference type="ARBA" id="ARBA00047960"/>
    </source>
</evidence>
<dbReference type="PROSITE" id="PS50404">
    <property type="entry name" value="GST_NTER"/>
    <property type="match status" value="1"/>
</dbReference>
<proteinExistence type="predicted"/>
<dbReference type="Proteomes" id="UP000630353">
    <property type="component" value="Unassembled WGS sequence"/>
</dbReference>
<dbReference type="Pfam" id="PF00043">
    <property type="entry name" value="GST_C"/>
    <property type="match status" value="1"/>
</dbReference>
<reference evidence="6" key="1">
    <citation type="journal article" date="2014" name="Int. J. Syst. Evol. Microbiol.">
        <title>Complete genome sequence of Corynebacterium casei LMG S-19264T (=DSM 44701T), isolated from a smear-ripened cheese.</title>
        <authorList>
            <consortium name="US DOE Joint Genome Institute (JGI-PGF)"/>
            <person name="Walter F."/>
            <person name="Albersmeier A."/>
            <person name="Kalinowski J."/>
            <person name="Ruckert C."/>
        </authorList>
    </citation>
    <scope>NUCLEOTIDE SEQUENCE</scope>
    <source>
        <strain evidence="6">KCTC 42651</strain>
    </source>
</reference>
<protein>
    <recommendedName>
        <fullName evidence="1">glutathione transferase</fullName>
        <ecNumber evidence="1">2.5.1.18</ecNumber>
    </recommendedName>
</protein>
<feature type="domain" description="GST N-terminal" evidence="4">
    <location>
        <begin position="6"/>
        <end position="85"/>
    </location>
</feature>
<keyword evidence="2" id="KW-0808">Transferase</keyword>
<dbReference type="SFLD" id="SFLDG01152">
    <property type="entry name" value="Main.3:_Omega-_and_Tau-like"/>
    <property type="match status" value="1"/>
</dbReference>
<dbReference type="InterPro" id="IPR050983">
    <property type="entry name" value="GST_Omega/HSP26"/>
</dbReference>
<reference evidence="6" key="2">
    <citation type="submission" date="2020-09" db="EMBL/GenBank/DDBJ databases">
        <authorList>
            <person name="Sun Q."/>
            <person name="Kim S."/>
        </authorList>
    </citation>
    <scope>NUCLEOTIDE SEQUENCE</scope>
    <source>
        <strain evidence="6">KCTC 42651</strain>
    </source>
</reference>
<dbReference type="Gene3D" id="3.40.30.10">
    <property type="entry name" value="Glutaredoxin"/>
    <property type="match status" value="1"/>
</dbReference>
<dbReference type="InterPro" id="IPR036249">
    <property type="entry name" value="Thioredoxin-like_sf"/>
</dbReference>
<evidence type="ECO:0000256" key="2">
    <source>
        <dbReference type="ARBA" id="ARBA00022679"/>
    </source>
</evidence>
<organism evidence="6 7">
    <name type="scientific">Thalassobaculum fulvum</name>
    <dbReference type="NCBI Taxonomy" id="1633335"/>
    <lineage>
        <taxon>Bacteria</taxon>
        <taxon>Pseudomonadati</taxon>
        <taxon>Pseudomonadota</taxon>
        <taxon>Alphaproteobacteria</taxon>
        <taxon>Rhodospirillales</taxon>
        <taxon>Thalassobaculaceae</taxon>
        <taxon>Thalassobaculum</taxon>
    </lineage>
</organism>
<evidence type="ECO:0000256" key="1">
    <source>
        <dbReference type="ARBA" id="ARBA00012452"/>
    </source>
</evidence>
<dbReference type="SFLD" id="SFLDG00358">
    <property type="entry name" value="Main_(cytGST)"/>
    <property type="match status" value="1"/>
</dbReference>
<dbReference type="CDD" id="cd00570">
    <property type="entry name" value="GST_N_family"/>
    <property type="match status" value="1"/>
</dbReference>
<comment type="catalytic activity">
    <reaction evidence="3">
        <text>RX + glutathione = an S-substituted glutathione + a halide anion + H(+)</text>
        <dbReference type="Rhea" id="RHEA:16437"/>
        <dbReference type="ChEBI" id="CHEBI:15378"/>
        <dbReference type="ChEBI" id="CHEBI:16042"/>
        <dbReference type="ChEBI" id="CHEBI:17792"/>
        <dbReference type="ChEBI" id="CHEBI:57925"/>
        <dbReference type="ChEBI" id="CHEBI:90779"/>
        <dbReference type="EC" id="2.5.1.18"/>
    </reaction>
</comment>
<dbReference type="AlphaFoldDB" id="A0A919CNA7"/>
<dbReference type="Gene3D" id="1.20.1050.10">
    <property type="match status" value="1"/>
</dbReference>
<evidence type="ECO:0000313" key="6">
    <source>
        <dbReference type="EMBL" id="GHD42693.1"/>
    </source>
</evidence>
<dbReference type="PANTHER" id="PTHR43968">
    <property type="match status" value="1"/>
</dbReference>
<keyword evidence="7" id="KW-1185">Reference proteome</keyword>
<gene>
    <name evidence="6" type="ORF">GCM10017083_07990</name>
</gene>
<feature type="domain" description="GST C-terminal" evidence="5">
    <location>
        <begin position="89"/>
        <end position="211"/>
    </location>
</feature>
<dbReference type="SUPFAM" id="SSF47616">
    <property type="entry name" value="GST C-terminal domain-like"/>
    <property type="match status" value="1"/>
</dbReference>
<dbReference type="Pfam" id="PF13409">
    <property type="entry name" value="GST_N_2"/>
    <property type="match status" value="1"/>
</dbReference>
<dbReference type="InterPro" id="IPR004046">
    <property type="entry name" value="GST_C"/>
</dbReference>
<dbReference type="InterPro" id="IPR036282">
    <property type="entry name" value="Glutathione-S-Trfase_C_sf"/>
</dbReference>
<accession>A0A919CNA7</accession>